<evidence type="ECO:0000313" key="4">
    <source>
        <dbReference type="Proteomes" id="UP001620460"/>
    </source>
</evidence>
<name>A0ABW8JWZ3_9GAMM</name>
<dbReference type="Pfam" id="PF04248">
    <property type="entry name" value="NTP_transf_9"/>
    <property type="match status" value="1"/>
</dbReference>
<sequence>MWTWTGRARPPFAIEPGPGQESVWDYPRPPRLAKDPRHVTVHAGNACIADTTRAVRVLETASPPTFYLPPHDIDLDRLRPAPGSSHCEWKGRAVYWSVRDDDGQWLEAVGWSYPDPAPAFASMAGWLSFYPARLRCTVAGERVRPQPGSFYGGWLTDEIVGPVKGSPGTGHW</sequence>
<organism evidence="3 4">
    <name type="scientific">Dyella ginsengisoli</name>
    <dbReference type="NCBI Taxonomy" id="363848"/>
    <lineage>
        <taxon>Bacteria</taxon>
        <taxon>Pseudomonadati</taxon>
        <taxon>Pseudomonadota</taxon>
        <taxon>Gammaproteobacteria</taxon>
        <taxon>Lysobacterales</taxon>
        <taxon>Rhodanobacteraceae</taxon>
        <taxon>Dyella</taxon>
    </lineage>
</organism>
<dbReference type="EMBL" id="JADIKM010000004">
    <property type="protein sequence ID" value="MFK2905378.1"/>
    <property type="molecule type" value="Genomic_DNA"/>
</dbReference>
<dbReference type="PANTHER" id="PTHR43058">
    <property type="entry name" value="SLR0655 PROTEIN"/>
    <property type="match status" value="1"/>
</dbReference>
<keyword evidence="4" id="KW-1185">Reference proteome</keyword>
<dbReference type="Proteomes" id="UP001620460">
    <property type="component" value="Unassembled WGS sequence"/>
</dbReference>
<dbReference type="RefSeq" id="WP_404634826.1">
    <property type="nucleotide sequence ID" value="NZ_JADIKM010000004.1"/>
</dbReference>
<feature type="region of interest" description="Disordered" evidence="1">
    <location>
        <begin position="1"/>
        <end position="20"/>
    </location>
</feature>
<reference evidence="3 4" key="1">
    <citation type="submission" date="2020-10" db="EMBL/GenBank/DDBJ databases">
        <title>Phylogeny of dyella-like bacteria.</title>
        <authorList>
            <person name="Fu J."/>
        </authorList>
    </citation>
    <scope>NUCLEOTIDE SEQUENCE [LARGE SCALE GENOMIC DNA]</scope>
    <source>
        <strain evidence="3 4">Gsoil3046</strain>
    </source>
</reference>
<protein>
    <submittedName>
        <fullName evidence="3">DUF427 domain-containing protein</fullName>
    </submittedName>
</protein>
<gene>
    <name evidence="3" type="ORF">ISP17_15550</name>
</gene>
<evidence type="ECO:0000313" key="3">
    <source>
        <dbReference type="EMBL" id="MFK2905378.1"/>
    </source>
</evidence>
<comment type="caution">
    <text evidence="3">The sequence shown here is derived from an EMBL/GenBank/DDBJ whole genome shotgun (WGS) entry which is preliminary data.</text>
</comment>
<evidence type="ECO:0000256" key="1">
    <source>
        <dbReference type="SAM" id="MobiDB-lite"/>
    </source>
</evidence>
<dbReference type="InterPro" id="IPR038694">
    <property type="entry name" value="DUF427_sf"/>
</dbReference>
<accession>A0ABW8JWZ3</accession>
<dbReference type="PANTHER" id="PTHR43058:SF1">
    <property type="entry name" value="DUF427 DOMAIN-CONTAINING PROTEIN"/>
    <property type="match status" value="1"/>
</dbReference>
<feature type="domain" description="DUF427" evidence="2">
    <location>
        <begin position="39"/>
        <end position="131"/>
    </location>
</feature>
<dbReference type="InterPro" id="IPR007361">
    <property type="entry name" value="DUF427"/>
</dbReference>
<dbReference type="Gene3D" id="2.170.150.40">
    <property type="entry name" value="Domain of unknown function (DUF427)"/>
    <property type="match status" value="1"/>
</dbReference>
<proteinExistence type="predicted"/>
<evidence type="ECO:0000259" key="2">
    <source>
        <dbReference type="Pfam" id="PF04248"/>
    </source>
</evidence>